<dbReference type="InterPro" id="IPR046834">
    <property type="entry name" value="ABC_ATPase_C"/>
</dbReference>
<feature type="domain" description="ATPase of the ABC class N-terminal" evidence="3">
    <location>
        <begin position="35"/>
        <end position="177"/>
    </location>
</feature>
<dbReference type="SUPFAM" id="SSF52540">
    <property type="entry name" value="P-loop containing nucleoside triphosphate hydrolases"/>
    <property type="match status" value="1"/>
</dbReference>
<name>A0A3P1SG33_9ACTO</name>
<dbReference type="Pfam" id="PF09818">
    <property type="entry name" value="ABC_ATPase"/>
    <property type="match status" value="1"/>
</dbReference>
<reference evidence="5 6" key="1">
    <citation type="submission" date="2018-11" db="EMBL/GenBank/DDBJ databases">
        <title>Genomes From Bacteria Associated with the Canine Oral Cavity: a Test Case for Automated Genome-Based Taxonomic Assignment.</title>
        <authorList>
            <person name="Coil D.A."/>
            <person name="Jospin G."/>
            <person name="Darling A.E."/>
            <person name="Wallis C."/>
            <person name="Davis I.J."/>
            <person name="Harris S."/>
            <person name="Eisen J.A."/>
            <person name="Holcombe L.J."/>
            <person name="O'Flynn C."/>
        </authorList>
    </citation>
    <scope>NUCLEOTIDE SEQUENCE [LARGE SCALE GENOMIC DNA]</scope>
    <source>
        <strain evidence="5 6">OH770</strain>
    </source>
</reference>
<dbReference type="OrthoDB" id="9809999at2"/>
<dbReference type="Pfam" id="PF20446">
    <property type="entry name" value="ABC_N"/>
    <property type="match status" value="1"/>
</dbReference>
<dbReference type="PANTHER" id="PTHR38149">
    <property type="entry name" value="ATPASE"/>
    <property type="match status" value="1"/>
</dbReference>
<evidence type="ECO:0000259" key="3">
    <source>
        <dbReference type="Pfam" id="PF20446"/>
    </source>
</evidence>
<dbReference type="InterPro" id="IPR019195">
    <property type="entry name" value="ABC_ATPase_put"/>
</dbReference>
<dbReference type="Proteomes" id="UP000280444">
    <property type="component" value="Unassembled WGS sequence"/>
</dbReference>
<proteinExistence type="predicted"/>
<evidence type="ECO:0000313" key="6">
    <source>
        <dbReference type="Proteomes" id="UP000280444"/>
    </source>
</evidence>
<organism evidence="5 6">
    <name type="scientific">Schaalia canis</name>
    <dbReference type="NCBI Taxonomy" id="100469"/>
    <lineage>
        <taxon>Bacteria</taxon>
        <taxon>Bacillati</taxon>
        <taxon>Actinomycetota</taxon>
        <taxon>Actinomycetes</taxon>
        <taxon>Actinomycetales</taxon>
        <taxon>Actinomycetaceae</taxon>
        <taxon>Schaalia</taxon>
    </lineage>
</organism>
<keyword evidence="6" id="KW-1185">Reference proteome</keyword>
<evidence type="ECO:0000259" key="2">
    <source>
        <dbReference type="Pfam" id="PF09818"/>
    </source>
</evidence>
<dbReference type="Pfam" id="PF21117">
    <property type="entry name" value="MRB1590_C"/>
    <property type="match status" value="1"/>
</dbReference>
<evidence type="ECO:0000256" key="1">
    <source>
        <dbReference type="SAM" id="MobiDB-lite"/>
    </source>
</evidence>
<dbReference type="AlphaFoldDB" id="A0A3P1SG33"/>
<gene>
    <name evidence="5" type="ORF">EII11_03890</name>
</gene>
<accession>A0A3P1SG33</accession>
<feature type="domain" description="MRB1590-like C-terminal" evidence="4">
    <location>
        <begin position="481"/>
        <end position="583"/>
    </location>
</feature>
<dbReference type="InterPro" id="IPR027417">
    <property type="entry name" value="P-loop_NTPase"/>
</dbReference>
<comment type="caution">
    <text evidence="5">The sequence shown here is derived from an EMBL/GenBank/DDBJ whole genome shotgun (WGS) entry which is preliminary data.</text>
</comment>
<sequence length="584" mass="62937">MTPRPHSSPAGNVRRPSRPKQRHTGSDQDLINQAIRIDSRPYGFYGDLLGDWDYGDFILHIDRIQADPYAPPSAMRVTASPSAMGLPEHALSTDQRLATADYLVRSFAAAITRNCPSRALHIARTGQEILERSACTVTPDRVEIRFQLQLPARGRTIMGREAGRLLDVDLPDTVMDTLDFISEDAADHLAGLNAHIHTYEDYRALMEALRENQWVAFVADGAVLARRSGVSEHPLTDAVPFESPESLAATVTLPHAGTVRGMAIPPGVTVIAGGGYHGKSTLLNAIQRGVYAHVPGDGRELVATTDAAMKIRAADGRAVTAVDVSAFISHLPAGADTSRFSTENASGSTSQAASIMEAVEAGSPLLLLDEDTSATNLLIRDARMRALIAADKEPITPLVDRIRALFTECGVSTIIVMGGSGDYLDVADTVLMLDEYHCLDVTERARSISANLPREVTALSGFPSSLARVPVRSRGGGDKPKTKASGLDTIIIDKTTVDVSDIEQIVDTGQTEAIAWMLRGLLEDYADARTPLAELLVRLERTVNSEGLDAVTKFGARPYPAFLVRPRPVDLAAALNRYRALKIA</sequence>
<feature type="domain" description="ATPase of the ABC class C-terminal" evidence="2">
    <location>
        <begin position="192"/>
        <end position="456"/>
    </location>
</feature>
<dbReference type="Gene3D" id="3.40.50.300">
    <property type="entry name" value="P-loop containing nucleotide triphosphate hydrolases"/>
    <property type="match status" value="1"/>
</dbReference>
<dbReference type="InterPro" id="IPR049069">
    <property type="entry name" value="MRB1590-like_C"/>
</dbReference>
<dbReference type="InterPro" id="IPR046833">
    <property type="entry name" value="ABC_N"/>
</dbReference>
<dbReference type="EMBL" id="RQZF01000002">
    <property type="protein sequence ID" value="RRC95994.1"/>
    <property type="molecule type" value="Genomic_DNA"/>
</dbReference>
<dbReference type="RefSeq" id="WP_124868796.1">
    <property type="nucleotide sequence ID" value="NZ_RQZF01000002.1"/>
</dbReference>
<dbReference type="PANTHER" id="PTHR38149:SF1">
    <property type="entry name" value="ATPASE"/>
    <property type="match status" value="1"/>
</dbReference>
<evidence type="ECO:0000313" key="5">
    <source>
        <dbReference type="EMBL" id="RRC95994.1"/>
    </source>
</evidence>
<dbReference type="GO" id="GO:0016853">
    <property type="term" value="F:isomerase activity"/>
    <property type="evidence" value="ECO:0007669"/>
    <property type="project" value="UniProtKB-KW"/>
</dbReference>
<feature type="region of interest" description="Disordered" evidence="1">
    <location>
        <begin position="1"/>
        <end position="27"/>
    </location>
</feature>
<protein>
    <submittedName>
        <fullName evidence="5">Isopentenyl-diphosphate delta-isomerase</fullName>
    </submittedName>
</protein>
<keyword evidence="5" id="KW-0413">Isomerase</keyword>
<evidence type="ECO:0000259" key="4">
    <source>
        <dbReference type="Pfam" id="PF21117"/>
    </source>
</evidence>